<comment type="caution">
    <text evidence="8">The sequence shown here is derived from an EMBL/GenBank/DDBJ whole genome shotgun (WGS) entry which is preliminary data.</text>
</comment>
<dbReference type="CDD" id="cd03185">
    <property type="entry name" value="GST_C_Tau"/>
    <property type="match status" value="2"/>
</dbReference>
<gene>
    <name evidence="8" type="primary">GSTU1</name>
    <name evidence="8" type="ORF">KSP39_PZI002436</name>
</gene>
<feature type="domain" description="GST N-terminal" evidence="6">
    <location>
        <begin position="5"/>
        <end position="84"/>
    </location>
</feature>
<dbReference type="InterPro" id="IPR036249">
    <property type="entry name" value="Thioredoxin-like_sf"/>
</dbReference>
<proteinExistence type="predicted"/>
<evidence type="ECO:0000256" key="4">
    <source>
        <dbReference type="ARBA" id="ARBA00047960"/>
    </source>
</evidence>
<evidence type="ECO:0000313" key="9">
    <source>
        <dbReference type="Proteomes" id="UP001418222"/>
    </source>
</evidence>
<dbReference type="PANTHER" id="PTHR11260">
    <property type="entry name" value="GLUTATHIONE S-TRANSFERASE, GST, SUPERFAMILY, GST DOMAIN CONTAINING"/>
    <property type="match status" value="1"/>
</dbReference>
<dbReference type="Proteomes" id="UP001418222">
    <property type="component" value="Unassembled WGS sequence"/>
</dbReference>
<dbReference type="Gene3D" id="1.20.1050.10">
    <property type="match status" value="2"/>
</dbReference>
<evidence type="ECO:0000256" key="3">
    <source>
        <dbReference type="ARBA" id="ARBA00022679"/>
    </source>
</evidence>
<dbReference type="GO" id="GO:0005737">
    <property type="term" value="C:cytoplasm"/>
    <property type="evidence" value="ECO:0007669"/>
    <property type="project" value="TreeGrafter"/>
</dbReference>
<protein>
    <recommendedName>
        <fullName evidence="5">Probable glutathione S-transferase GSTU1</fullName>
        <ecNumber evidence="2">2.5.1.18</ecNumber>
    </recommendedName>
</protein>
<dbReference type="Pfam" id="PF02798">
    <property type="entry name" value="GST_N"/>
    <property type="match status" value="2"/>
</dbReference>
<dbReference type="GO" id="GO:0004364">
    <property type="term" value="F:glutathione transferase activity"/>
    <property type="evidence" value="ECO:0007669"/>
    <property type="project" value="UniProtKB-EC"/>
</dbReference>
<comment type="function">
    <text evidence="1">Conjugation of reduced glutathione to a wide number of exogenous and endogenous hydrophobic electrophiles.</text>
</comment>
<feature type="domain" description="GST N-terminal" evidence="6">
    <location>
        <begin position="214"/>
        <end position="293"/>
    </location>
</feature>
<accession>A0AAP0GDU5</accession>
<dbReference type="InterPro" id="IPR045074">
    <property type="entry name" value="GST_C_Tau"/>
</dbReference>
<dbReference type="PROSITE" id="PS50404">
    <property type="entry name" value="GST_NTER"/>
    <property type="match status" value="2"/>
</dbReference>
<dbReference type="GO" id="GO:0006749">
    <property type="term" value="P:glutathione metabolic process"/>
    <property type="evidence" value="ECO:0007669"/>
    <property type="project" value="InterPro"/>
</dbReference>
<dbReference type="SFLD" id="SFLDG01152">
    <property type="entry name" value="Main.3:_Omega-_and_Tau-like"/>
    <property type="match status" value="2"/>
</dbReference>
<evidence type="ECO:0000256" key="2">
    <source>
        <dbReference type="ARBA" id="ARBA00012452"/>
    </source>
</evidence>
<keyword evidence="3" id="KW-0808">Transferase</keyword>
<dbReference type="Gene3D" id="3.40.30.10">
    <property type="entry name" value="Glutaredoxin"/>
    <property type="match status" value="2"/>
</dbReference>
<dbReference type="SFLD" id="SFLDG00358">
    <property type="entry name" value="Main_(cytGST)"/>
    <property type="match status" value="2"/>
</dbReference>
<comment type="catalytic activity">
    <reaction evidence="4">
        <text>RX + glutathione = an S-substituted glutathione + a halide anion + H(+)</text>
        <dbReference type="Rhea" id="RHEA:16437"/>
        <dbReference type="ChEBI" id="CHEBI:15378"/>
        <dbReference type="ChEBI" id="CHEBI:16042"/>
        <dbReference type="ChEBI" id="CHEBI:17792"/>
        <dbReference type="ChEBI" id="CHEBI:57925"/>
        <dbReference type="ChEBI" id="CHEBI:90779"/>
        <dbReference type="EC" id="2.5.1.18"/>
    </reaction>
</comment>
<dbReference type="AlphaFoldDB" id="A0AAP0GDU5"/>
<feature type="domain" description="GST C-terminal" evidence="7">
    <location>
        <begin position="90"/>
        <end position="218"/>
    </location>
</feature>
<keyword evidence="9" id="KW-1185">Reference proteome</keyword>
<dbReference type="InterPro" id="IPR010987">
    <property type="entry name" value="Glutathione-S-Trfase_C-like"/>
</dbReference>
<sequence length="431" mass="49190">MAIESEVKLLDFWVSPFGQRCRIALAEKGVEYEYQEETLSAKSELLLKSNPIHKKIPVLLHGGKPVCESLIILRYIDEVWPGKSSFLPSDPYARARALFWADYVDRKVYECGTRLWKMSGEALEAARKEFVEILKTLEAELGDKKYFAGGDAFGLVDIALAPFTSWFYTYEAYSGVRIEEESPKLVKWAERCKERESVAKALPDPMKVYEAIESEVKLLDFWVSPFGQRCRIALAEKGVEYEYQEETLSAKSELLLKSNPIHKKIPVLLHGGKPVCESLIILRYIDEVWPGKSSFLPSDPYARARALFWADYVDRKVYECGTRLWKMSGEALEAARKEFVEILKTLEAELGDKKYFAGGDAFGLVDIALAPFTSWFYTYEAYSGVRIEEESPKLVKWAERCKERESVAKALPDPMKVYEFAGSLKKRFGGK</sequence>
<dbReference type="InterPro" id="IPR040079">
    <property type="entry name" value="Glutathione_S-Trfase"/>
</dbReference>
<evidence type="ECO:0000256" key="1">
    <source>
        <dbReference type="ARBA" id="ARBA00003701"/>
    </source>
</evidence>
<evidence type="ECO:0000259" key="6">
    <source>
        <dbReference type="PROSITE" id="PS50404"/>
    </source>
</evidence>
<dbReference type="InterPro" id="IPR045073">
    <property type="entry name" value="Omega/Tau-like"/>
</dbReference>
<dbReference type="SFLD" id="SFLDS00019">
    <property type="entry name" value="Glutathione_Transferase_(cytos"/>
    <property type="match status" value="2"/>
</dbReference>
<dbReference type="EMBL" id="JBBWWQ010000002">
    <property type="protein sequence ID" value="KAK8954056.1"/>
    <property type="molecule type" value="Genomic_DNA"/>
</dbReference>
<dbReference type="InterPro" id="IPR036282">
    <property type="entry name" value="Glutathione-S-Trfase_C_sf"/>
</dbReference>
<dbReference type="SUPFAM" id="SSF52833">
    <property type="entry name" value="Thioredoxin-like"/>
    <property type="match status" value="2"/>
</dbReference>
<dbReference type="SUPFAM" id="SSF47616">
    <property type="entry name" value="GST C-terminal domain-like"/>
    <property type="match status" value="2"/>
</dbReference>
<dbReference type="CDD" id="cd03058">
    <property type="entry name" value="GST_N_Tau"/>
    <property type="match status" value="2"/>
</dbReference>
<dbReference type="EC" id="2.5.1.18" evidence="2"/>
<dbReference type="PROSITE" id="PS50405">
    <property type="entry name" value="GST_CTER"/>
    <property type="match status" value="2"/>
</dbReference>
<dbReference type="PANTHER" id="PTHR11260:SF781">
    <property type="entry name" value="GLUTATHIONE S-TRANSFERASE U19"/>
    <property type="match status" value="1"/>
</dbReference>
<evidence type="ECO:0000256" key="5">
    <source>
        <dbReference type="ARBA" id="ARBA00074965"/>
    </source>
</evidence>
<name>A0AAP0GDU5_9ASPA</name>
<reference evidence="8 9" key="1">
    <citation type="journal article" date="2022" name="Nat. Plants">
        <title>Genomes of leafy and leafless Platanthera orchids illuminate the evolution of mycoheterotrophy.</title>
        <authorList>
            <person name="Li M.H."/>
            <person name="Liu K.W."/>
            <person name="Li Z."/>
            <person name="Lu H.C."/>
            <person name="Ye Q.L."/>
            <person name="Zhang D."/>
            <person name="Wang J.Y."/>
            <person name="Li Y.F."/>
            <person name="Zhong Z.M."/>
            <person name="Liu X."/>
            <person name="Yu X."/>
            <person name="Liu D.K."/>
            <person name="Tu X.D."/>
            <person name="Liu B."/>
            <person name="Hao Y."/>
            <person name="Liao X.Y."/>
            <person name="Jiang Y.T."/>
            <person name="Sun W.H."/>
            <person name="Chen J."/>
            <person name="Chen Y.Q."/>
            <person name="Ai Y."/>
            <person name="Zhai J.W."/>
            <person name="Wu S.S."/>
            <person name="Zhou Z."/>
            <person name="Hsiao Y.Y."/>
            <person name="Wu W.L."/>
            <person name="Chen Y.Y."/>
            <person name="Lin Y.F."/>
            <person name="Hsu J.L."/>
            <person name="Li C.Y."/>
            <person name="Wang Z.W."/>
            <person name="Zhao X."/>
            <person name="Zhong W.Y."/>
            <person name="Ma X.K."/>
            <person name="Ma L."/>
            <person name="Huang J."/>
            <person name="Chen G.Z."/>
            <person name="Huang M.Z."/>
            <person name="Huang L."/>
            <person name="Peng D.H."/>
            <person name="Luo Y.B."/>
            <person name="Zou S.Q."/>
            <person name="Chen S.P."/>
            <person name="Lan S."/>
            <person name="Tsai W.C."/>
            <person name="Van de Peer Y."/>
            <person name="Liu Z.J."/>
        </authorList>
    </citation>
    <scope>NUCLEOTIDE SEQUENCE [LARGE SCALE GENOMIC DNA]</scope>
    <source>
        <strain evidence="8">Lor287</strain>
    </source>
</reference>
<dbReference type="FunFam" id="1.20.1050.10:FF:000018">
    <property type="entry name" value="Glutathione S-transferase U20"/>
    <property type="match status" value="2"/>
</dbReference>
<evidence type="ECO:0000259" key="7">
    <source>
        <dbReference type="PROSITE" id="PS50405"/>
    </source>
</evidence>
<dbReference type="FunFam" id="3.40.30.10:FF:000014">
    <property type="entry name" value="Tau class glutathione S-transferase"/>
    <property type="match status" value="2"/>
</dbReference>
<dbReference type="Pfam" id="PF13410">
    <property type="entry name" value="GST_C_2"/>
    <property type="match status" value="2"/>
</dbReference>
<feature type="domain" description="GST C-terminal" evidence="7">
    <location>
        <begin position="299"/>
        <end position="428"/>
    </location>
</feature>
<evidence type="ECO:0000313" key="8">
    <source>
        <dbReference type="EMBL" id="KAK8954056.1"/>
    </source>
</evidence>
<organism evidence="8 9">
    <name type="scientific">Platanthera zijinensis</name>
    <dbReference type="NCBI Taxonomy" id="2320716"/>
    <lineage>
        <taxon>Eukaryota</taxon>
        <taxon>Viridiplantae</taxon>
        <taxon>Streptophyta</taxon>
        <taxon>Embryophyta</taxon>
        <taxon>Tracheophyta</taxon>
        <taxon>Spermatophyta</taxon>
        <taxon>Magnoliopsida</taxon>
        <taxon>Liliopsida</taxon>
        <taxon>Asparagales</taxon>
        <taxon>Orchidaceae</taxon>
        <taxon>Orchidoideae</taxon>
        <taxon>Orchideae</taxon>
        <taxon>Orchidinae</taxon>
        <taxon>Platanthera</taxon>
    </lineage>
</organism>
<dbReference type="InterPro" id="IPR004045">
    <property type="entry name" value="Glutathione_S-Trfase_N"/>
</dbReference>